<gene>
    <name evidence="1" type="ORF">IAC85_04295</name>
</gene>
<reference evidence="1" key="1">
    <citation type="submission" date="2020-10" db="EMBL/GenBank/DDBJ databases">
        <authorList>
            <person name="Gilroy R."/>
        </authorList>
    </citation>
    <scope>NUCLEOTIDE SEQUENCE</scope>
    <source>
        <strain evidence="1">CHK165-10780</strain>
    </source>
</reference>
<dbReference type="Gene3D" id="3.20.20.150">
    <property type="entry name" value="Divalent-metal-dependent TIM barrel enzymes"/>
    <property type="match status" value="1"/>
</dbReference>
<sequence>MSKRPAFGINGFPRKFFDSPFATSKVGIFNWLSSLGLDVLELPYEEMRKMSKKMRMDFLAAKEESGIILSAEMFSNIDFTKMEETKKRYEEFLELAIELDISHILVPLYKVPKTTNISKVISFFEWIRESTPQEINIYPEISGNTRSLGSLDDIIYICSKVKGVYPCLDFGCLHGREFGSLTSAKKIEQVFTIIEKFLGRNILNHCYCKVYPVSYNQKGITERKLFGEQFYGQLNLFNQSLEYLPKASEYITAILKKDIHPITVSRTDHMEEVGAMQLRDIYFYKTVQ</sequence>
<reference evidence="1" key="2">
    <citation type="journal article" date="2021" name="PeerJ">
        <title>Extensive microbial diversity within the chicken gut microbiome revealed by metagenomics and culture.</title>
        <authorList>
            <person name="Gilroy R."/>
            <person name="Ravi A."/>
            <person name="Getino M."/>
            <person name="Pursley I."/>
            <person name="Horton D.L."/>
            <person name="Alikhan N.F."/>
            <person name="Baker D."/>
            <person name="Gharbi K."/>
            <person name="Hall N."/>
            <person name="Watson M."/>
            <person name="Adriaenssens E.M."/>
            <person name="Foster-Nyarko E."/>
            <person name="Jarju S."/>
            <person name="Secka A."/>
            <person name="Antonio M."/>
            <person name="Oren A."/>
            <person name="Chaudhuri R.R."/>
            <person name="La Ragione R."/>
            <person name="Hildebrand F."/>
            <person name="Pallen M.J."/>
        </authorList>
    </citation>
    <scope>NUCLEOTIDE SEQUENCE</scope>
    <source>
        <strain evidence="1">CHK165-10780</strain>
    </source>
</reference>
<organism evidence="1 2">
    <name type="scientific">Candidatus Faecenecus gallistercoris</name>
    <dbReference type="NCBI Taxonomy" id="2840793"/>
    <lineage>
        <taxon>Bacteria</taxon>
        <taxon>Bacillati</taxon>
        <taxon>Bacillota</taxon>
        <taxon>Bacillota incertae sedis</taxon>
        <taxon>Candidatus Faecenecus</taxon>
    </lineage>
</organism>
<evidence type="ECO:0000313" key="2">
    <source>
        <dbReference type="Proteomes" id="UP000886725"/>
    </source>
</evidence>
<accession>A0A9D1CKM6</accession>
<dbReference type="InterPro" id="IPR036237">
    <property type="entry name" value="Xyl_isomerase-like_sf"/>
</dbReference>
<protein>
    <recommendedName>
        <fullName evidence="3">Xylose isomerase-like TIM barrel domain-containing protein</fullName>
    </recommendedName>
</protein>
<evidence type="ECO:0008006" key="3">
    <source>
        <dbReference type="Google" id="ProtNLM"/>
    </source>
</evidence>
<dbReference type="AlphaFoldDB" id="A0A9D1CKM6"/>
<proteinExistence type="predicted"/>
<comment type="caution">
    <text evidence="1">The sequence shown here is derived from an EMBL/GenBank/DDBJ whole genome shotgun (WGS) entry which is preliminary data.</text>
</comment>
<evidence type="ECO:0000313" key="1">
    <source>
        <dbReference type="EMBL" id="HIQ64942.1"/>
    </source>
</evidence>
<name>A0A9D1CKM6_9FIRM</name>
<dbReference type="Proteomes" id="UP000886725">
    <property type="component" value="Unassembled WGS sequence"/>
</dbReference>
<dbReference type="EMBL" id="DVFU01000081">
    <property type="protein sequence ID" value="HIQ64942.1"/>
    <property type="molecule type" value="Genomic_DNA"/>
</dbReference>
<dbReference type="SUPFAM" id="SSF51658">
    <property type="entry name" value="Xylose isomerase-like"/>
    <property type="match status" value="1"/>
</dbReference>